<feature type="signal peptide" evidence="5">
    <location>
        <begin position="1"/>
        <end position="19"/>
    </location>
</feature>
<keyword evidence="7" id="KW-1185">Reference proteome</keyword>
<name>A0A848LMC4_9BACT</name>
<evidence type="ECO:0000313" key="6">
    <source>
        <dbReference type="EMBL" id="NMO18783.1"/>
    </source>
</evidence>
<sequence length="499" mass="55496">MMTARGAAWLLAMTLLLQACGDASLPEPIVPASPEQTAAEKTVAAPDDVLTRLQSIPGLTVVVEQPSPIPDTRFFVLRLELPSDHARPQGERFHIWMTLLHRSVEAPMVLVTEGYMLGGPPSQAEPTALLGANQLVLEHRFLGGSRPASNDLRLLTIQQAAGDAHRVIQAFKPLYSGRWLTTGVSKGGMTAVYHRSFYPDDVDATVAYVAPNSHGTRDGRYVHFLEQVGDADCREKLKAFQRDVLRRREELLPFVEALGTRWNTGFEVVGGADRVLEFSAVETSFYFWQYGTQSACATIPAPGAPAEEAFAFMDGVVGVAFTYGDRFLEFMGPAYYQPATQLGWPRFPTRHLRGLLRYPGENTPDVYLDFPVTEPFDWTAMLRVEHWVWKHGERMLFIYGENDPWSATAFSVRERNDAFRFFVPGGNHGASILQLPEPERTRALERLFTWMGGSAPSAEGRALALERAAEAEASKPAPPRFRRLQDVALGPHENRTAQQ</sequence>
<proteinExistence type="predicted"/>
<dbReference type="GO" id="GO:0008239">
    <property type="term" value="F:dipeptidyl-peptidase activity"/>
    <property type="evidence" value="ECO:0007669"/>
    <property type="project" value="TreeGrafter"/>
</dbReference>
<dbReference type="Proteomes" id="UP000518300">
    <property type="component" value="Unassembled WGS sequence"/>
</dbReference>
<evidence type="ECO:0000256" key="1">
    <source>
        <dbReference type="ARBA" id="ARBA00022670"/>
    </source>
</evidence>
<accession>A0A848LMC4</accession>
<evidence type="ECO:0000256" key="2">
    <source>
        <dbReference type="ARBA" id="ARBA00022729"/>
    </source>
</evidence>
<dbReference type="PANTHER" id="PTHR11010:SF38">
    <property type="entry name" value="LYSOSOMAL PRO-X CARBOXYPEPTIDASE"/>
    <property type="match status" value="1"/>
</dbReference>
<organism evidence="6 7">
    <name type="scientific">Pyxidicoccus fallax</name>
    <dbReference type="NCBI Taxonomy" id="394095"/>
    <lineage>
        <taxon>Bacteria</taxon>
        <taxon>Pseudomonadati</taxon>
        <taxon>Myxococcota</taxon>
        <taxon>Myxococcia</taxon>
        <taxon>Myxococcales</taxon>
        <taxon>Cystobacterineae</taxon>
        <taxon>Myxococcaceae</taxon>
        <taxon>Pyxidicoccus</taxon>
    </lineage>
</organism>
<reference evidence="6 7" key="1">
    <citation type="submission" date="2020-04" db="EMBL/GenBank/DDBJ databases">
        <title>Draft genome of Pyxidicoccus fallax type strain.</title>
        <authorList>
            <person name="Whitworth D.E."/>
        </authorList>
    </citation>
    <scope>NUCLEOTIDE SEQUENCE [LARGE SCALE GENOMIC DNA]</scope>
    <source>
        <strain evidence="6 7">DSM 14698</strain>
    </source>
</reference>
<dbReference type="InterPro" id="IPR029058">
    <property type="entry name" value="AB_hydrolase_fold"/>
</dbReference>
<dbReference type="EMBL" id="JABBJJ010000154">
    <property type="protein sequence ID" value="NMO18783.1"/>
    <property type="molecule type" value="Genomic_DNA"/>
</dbReference>
<dbReference type="PANTHER" id="PTHR11010">
    <property type="entry name" value="PROTEASE S28 PRO-X CARBOXYPEPTIDASE-RELATED"/>
    <property type="match status" value="1"/>
</dbReference>
<evidence type="ECO:0000313" key="7">
    <source>
        <dbReference type="Proteomes" id="UP000518300"/>
    </source>
</evidence>
<keyword evidence="2 5" id="KW-0732">Signal</keyword>
<comment type="caution">
    <text evidence="6">The sequence shown here is derived from an EMBL/GenBank/DDBJ whole genome shotgun (WGS) entry which is preliminary data.</text>
</comment>
<keyword evidence="3" id="KW-0378">Hydrolase</keyword>
<dbReference type="GO" id="GO:0006508">
    <property type="term" value="P:proteolysis"/>
    <property type="evidence" value="ECO:0007669"/>
    <property type="project" value="UniProtKB-KW"/>
</dbReference>
<evidence type="ECO:0000256" key="4">
    <source>
        <dbReference type="SAM" id="MobiDB-lite"/>
    </source>
</evidence>
<dbReference type="RefSeq" id="WP_169348047.1">
    <property type="nucleotide sequence ID" value="NZ_JABBJJ010000154.1"/>
</dbReference>
<evidence type="ECO:0000256" key="3">
    <source>
        <dbReference type="ARBA" id="ARBA00022801"/>
    </source>
</evidence>
<gene>
    <name evidence="6" type="ORF">HG543_28540</name>
</gene>
<evidence type="ECO:0008006" key="8">
    <source>
        <dbReference type="Google" id="ProtNLM"/>
    </source>
</evidence>
<dbReference type="PROSITE" id="PS51257">
    <property type="entry name" value="PROKAR_LIPOPROTEIN"/>
    <property type="match status" value="1"/>
</dbReference>
<feature type="region of interest" description="Disordered" evidence="4">
    <location>
        <begin position="466"/>
        <end position="499"/>
    </location>
</feature>
<dbReference type="Pfam" id="PF05576">
    <property type="entry name" value="Peptidase_S37"/>
    <property type="match status" value="1"/>
</dbReference>
<feature type="chain" id="PRO_5032272655" description="Lipoprotein" evidence="5">
    <location>
        <begin position="20"/>
        <end position="499"/>
    </location>
</feature>
<keyword evidence="1" id="KW-0645">Protease</keyword>
<evidence type="ECO:0000256" key="5">
    <source>
        <dbReference type="SAM" id="SignalP"/>
    </source>
</evidence>
<protein>
    <recommendedName>
        <fullName evidence="8">Lipoprotein</fullName>
    </recommendedName>
</protein>
<dbReference type="InterPro" id="IPR008761">
    <property type="entry name" value="Peptidase_S37"/>
</dbReference>
<dbReference type="AlphaFoldDB" id="A0A848LMC4"/>
<dbReference type="Gene3D" id="3.40.50.1820">
    <property type="entry name" value="alpha/beta hydrolase"/>
    <property type="match status" value="1"/>
</dbReference>
<dbReference type="SUPFAM" id="SSF53474">
    <property type="entry name" value="alpha/beta-Hydrolases"/>
    <property type="match status" value="1"/>
</dbReference>